<protein>
    <submittedName>
        <fullName evidence="1">Uncharacterized protein</fullName>
    </submittedName>
</protein>
<dbReference type="AlphaFoldDB" id="A0A4Q9PZT2"/>
<proteinExistence type="predicted"/>
<keyword evidence="2" id="KW-1185">Reference proteome</keyword>
<reference evidence="1 2" key="1">
    <citation type="submission" date="2019-01" db="EMBL/GenBank/DDBJ databases">
        <title>Draft genome sequences of three monokaryotic isolates of the white-rot basidiomycete fungus Dichomitus squalens.</title>
        <authorList>
            <consortium name="DOE Joint Genome Institute"/>
            <person name="Lopez S.C."/>
            <person name="Andreopoulos B."/>
            <person name="Pangilinan J."/>
            <person name="Lipzen A."/>
            <person name="Riley R."/>
            <person name="Ahrendt S."/>
            <person name="Ng V."/>
            <person name="Barry K."/>
            <person name="Daum C."/>
            <person name="Grigoriev I.V."/>
            <person name="Hilden K.S."/>
            <person name="Makela M.R."/>
            <person name="de Vries R.P."/>
        </authorList>
    </citation>
    <scope>NUCLEOTIDE SEQUENCE [LARGE SCALE GENOMIC DNA]</scope>
    <source>
        <strain evidence="1 2">CBS 464.89</strain>
    </source>
</reference>
<evidence type="ECO:0000313" key="2">
    <source>
        <dbReference type="Proteomes" id="UP000292082"/>
    </source>
</evidence>
<evidence type="ECO:0000313" key="1">
    <source>
        <dbReference type="EMBL" id="TBU60357.1"/>
    </source>
</evidence>
<accession>A0A4Q9PZT2</accession>
<feature type="non-terminal residue" evidence="1">
    <location>
        <position position="179"/>
    </location>
</feature>
<dbReference type="STRING" id="114155.A0A4Q9PZT2"/>
<sequence length="179" mass="20670">QWDDARQALYESHIARLTAAGSWSLSWTESPQWLSFCDNFLPMGVINPTRKVLTSRIIPAEVEVYRTQARTECRQKLGTVQCDGFNPKNRHHIVAFMLTVPDKKETRVYTIRTYDTSNEPKTAENLLKMLREVLQLLREEWRVIVIAVTSDCSGESRKARVEIVKELPHLIAPDCYAHQ</sequence>
<feature type="non-terminal residue" evidence="1">
    <location>
        <position position="1"/>
    </location>
</feature>
<dbReference type="EMBL" id="ML145105">
    <property type="protein sequence ID" value="TBU60357.1"/>
    <property type="molecule type" value="Genomic_DNA"/>
</dbReference>
<dbReference type="Proteomes" id="UP000292082">
    <property type="component" value="Unassembled WGS sequence"/>
</dbReference>
<organism evidence="1 2">
    <name type="scientific">Dichomitus squalens</name>
    <dbReference type="NCBI Taxonomy" id="114155"/>
    <lineage>
        <taxon>Eukaryota</taxon>
        <taxon>Fungi</taxon>
        <taxon>Dikarya</taxon>
        <taxon>Basidiomycota</taxon>
        <taxon>Agaricomycotina</taxon>
        <taxon>Agaricomycetes</taxon>
        <taxon>Polyporales</taxon>
        <taxon>Polyporaceae</taxon>
        <taxon>Dichomitus</taxon>
    </lineage>
</organism>
<gene>
    <name evidence="1" type="ORF">BD310DRAFT_779045</name>
</gene>
<name>A0A4Q9PZT2_9APHY</name>